<sequence length="113" mass="12684">MSGDNFNVNLSLRETVKLLDKGIVDGSFTGERVDYHVVNIDDVHATIVVVYEKHFYRAGNRLTLTVCIDNVKDITHIHCIGAGGGEGLFRFDWGASEDFTNAPREILKRYIVN</sequence>
<comment type="caution">
    <text evidence="1">The sequence shown here is derived from an EMBL/GenBank/DDBJ whole genome shotgun (WGS) entry which is preliminary data.</text>
</comment>
<dbReference type="Proteomes" id="UP000596929">
    <property type="component" value="Unassembled WGS sequence"/>
</dbReference>
<keyword evidence="2" id="KW-1185">Reference proteome</keyword>
<accession>A0ABR7DHV4</accession>
<proteinExistence type="predicted"/>
<evidence type="ECO:0008006" key="3">
    <source>
        <dbReference type="Google" id="ProtNLM"/>
    </source>
</evidence>
<evidence type="ECO:0000313" key="1">
    <source>
        <dbReference type="EMBL" id="MBC5630423.1"/>
    </source>
</evidence>
<reference evidence="1 2" key="1">
    <citation type="submission" date="2020-08" db="EMBL/GenBank/DDBJ databases">
        <title>Genome public.</title>
        <authorList>
            <person name="Liu C."/>
            <person name="Sun Q."/>
        </authorList>
    </citation>
    <scope>NUCLEOTIDE SEQUENCE [LARGE SCALE GENOMIC DNA]</scope>
    <source>
        <strain evidence="1 2">NSJ-6</strain>
    </source>
</reference>
<gene>
    <name evidence="1" type="ORF">H8S20_16310</name>
</gene>
<dbReference type="InterPro" id="IPR046117">
    <property type="entry name" value="DUF6054"/>
</dbReference>
<dbReference type="EMBL" id="JACOOO010000038">
    <property type="protein sequence ID" value="MBC5630423.1"/>
    <property type="molecule type" value="Genomic_DNA"/>
</dbReference>
<evidence type="ECO:0000313" key="2">
    <source>
        <dbReference type="Proteomes" id="UP000596929"/>
    </source>
</evidence>
<organism evidence="1 2">
    <name type="scientific">Clostridium hominis</name>
    <dbReference type="NCBI Taxonomy" id="2763036"/>
    <lineage>
        <taxon>Bacteria</taxon>
        <taxon>Bacillati</taxon>
        <taxon>Bacillota</taxon>
        <taxon>Clostridia</taxon>
        <taxon>Eubacteriales</taxon>
        <taxon>Clostridiaceae</taxon>
        <taxon>Clostridium</taxon>
    </lineage>
</organism>
<name>A0ABR7DHV4_9CLOT</name>
<protein>
    <recommendedName>
        <fullName evidence="3">Cytoplasmic protein</fullName>
    </recommendedName>
</protein>
<dbReference type="RefSeq" id="WP_186860762.1">
    <property type="nucleotide sequence ID" value="NZ_JACOOO010000038.1"/>
</dbReference>
<dbReference type="Pfam" id="PF19524">
    <property type="entry name" value="DUF6054"/>
    <property type="match status" value="1"/>
</dbReference>